<dbReference type="InterPro" id="IPR007939">
    <property type="entry name" value="Cu-R_B_prcur"/>
</dbReference>
<keyword evidence="2" id="KW-1185">Reference proteome</keyword>
<dbReference type="GO" id="GO:0005507">
    <property type="term" value="F:copper ion binding"/>
    <property type="evidence" value="ECO:0007669"/>
    <property type="project" value="InterPro"/>
</dbReference>
<dbReference type="HOGENOM" id="CLU_042913_1_0_0"/>
<dbReference type="AlphaFoldDB" id="D3SM50"/>
<reference evidence="2" key="1">
    <citation type="journal article" date="2010" name="Stand. Genomic Sci.">
        <title>Complete genome sequence of Thermocrinis albus type strain (HI 11/12T).</title>
        <authorList>
            <person name="Wirth R."/>
            <person name="Sikorski J."/>
            <person name="Brambilla E."/>
            <person name="Misra M."/>
            <person name="Lapidus A."/>
            <person name="Copeland A."/>
            <person name="Nolan M."/>
            <person name="Lucas S."/>
            <person name="Chen F."/>
            <person name="Tice H."/>
            <person name="Cheng J.F."/>
            <person name="Han C."/>
            <person name="Detter J.C."/>
            <person name="Tapia R."/>
            <person name="Bruce D."/>
            <person name="Goodwin L."/>
            <person name="Pitluck S."/>
            <person name="Pati A."/>
            <person name="Anderson I."/>
            <person name="Ivanova N."/>
            <person name="Mavromatis K."/>
            <person name="Mikhailova N."/>
            <person name="Chen A."/>
            <person name="Palaniappan K."/>
            <person name="Bilek Y."/>
            <person name="Hader T."/>
            <person name="Land M."/>
            <person name="Hauser L."/>
            <person name="Chang Y.J."/>
            <person name="Jeffries C.D."/>
            <person name="Tindall B.J."/>
            <person name="Rohde M."/>
            <person name="Goker M."/>
            <person name="Bristow J."/>
            <person name="Eisen J.A."/>
            <person name="Markowitz V."/>
            <person name="Hugenholtz P."/>
            <person name="Kyrpides N.C."/>
            <person name="Klenk H.P."/>
        </authorList>
    </citation>
    <scope>NUCLEOTIDE SEQUENCE [LARGE SCALE GENOMIC DNA]</scope>
    <source>
        <strain evidence="2">DSM 14484 / JCM 11386 / HI 11/12</strain>
    </source>
</reference>
<dbReference type="eggNOG" id="COG3667">
    <property type="taxonomic scope" value="Bacteria"/>
</dbReference>
<dbReference type="Pfam" id="PF05275">
    <property type="entry name" value="CopB"/>
    <property type="match status" value="1"/>
</dbReference>
<accession>D3SM50</accession>
<dbReference type="EMBL" id="CP001931">
    <property type="protein sequence ID" value="ADC89830.1"/>
    <property type="molecule type" value="Genomic_DNA"/>
</dbReference>
<dbReference type="OrthoDB" id="9778934at2"/>
<dbReference type="GO" id="GO:0009279">
    <property type="term" value="C:cell outer membrane"/>
    <property type="evidence" value="ECO:0007669"/>
    <property type="project" value="InterPro"/>
</dbReference>
<dbReference type="STRING" id="638303.Thal_1198"/>
<dbReference type="GO" id="GO:0006878">
    <property type="term" value="P:intracellular copper ion homeostasis"/>
    <property type="evidence" value="ECO:0007669"/>
    <property type="project" value="InterPro"/>
</dbReference>
<gene>
    <name evidence="1" type="ordered locus">Thal_1198</name>
</gene>
<evidence type="ECO:0000313" key="2">
    <source>
        <dbReference type="Proteomes" id="UP000002043"/>
    </source>
</evidence>
<protein>
    <submittedName>
        <fullName evidence="1">Copper resistance B</fullName>
    </submittedName>
</protein>
<dbReference type="RefSeq" id="WP_012992236.1">
    <property type="nucleotide sequence ID" value="NC_013894.1"/>
</dbReference>
<dbReference type="KEGG" id="tal:Thal_1198"/>
<sequence length="231" mass="26781">MRNIFLGVAIGSTVMAQEVSEELRQALMPSHLYGKLLLDRLEYLPSKKTFRYDAEFWYGGDFHRVYIETEGNHSLKRGDGEIKRADIYIGKLVTPFWTMRLGAGAEGEYRHPFRKYVVVGVEGLAPYWFEVDANMKVDTEGRTSLHMKTYVDLLITQKLVLQPRVEGAYYLRDIPKVSRPAGLSRLEAGLRLRYEFRRELAPYIGLQYSMEKGKEGKKEGTHFLLGLRMWF</sequence>
<name>D3SM50_THEAH</name>
<proteinExistence type="predicted"/>
<organism evidence="1 2">
    <name type="scientific">Thermocrinis albus (strain DSM 14484 / JCM 11386 / HI 11/12)</name>
    <dbReference type="NCBI Taxonomy" id="638303"/>
    <lineage>
        <taxon>Bacteria</taxon>
        <taxon>Pseudomonadati</taxon>
        <taxon>Aquificota</taxon>
        <taxon>Aquificia</taxon>
        <taxon>Aquificales</taxon>
        <taxon>Aquificaceae</taxon>
        <taxon>Thermocrinis</taxon>
    </lineage>
</organism>
<evidence type="ECO:0000313" key="1">
    <source>
        <dbReference type="EMBL" id="ADC89830.1"/>
    </source>
</evidence>
<dbReference type="Proteomes" id="UP000002043">
    <property type="component" value="Chromosome"/>
</dbReference>